<dbReference type="Proteomes" id="UP000282195">
    <property type="component" value="Plasmid pRCCGE525a"/>
</dbReference>
<feature type="DNA-binding region" description="H-T-H motif" evidence="4">
    <location>
        <begin position="47"/>
        <end position="66"/>
    </location>
</feature>
<dbReference type="Pfam" id="PF21597">
    <property type="entry name" value="TetR_C_43"/>
    <property type="match status" value="1"/>
</dbReference>
<organism evidence="7 8">
    <name type="scientific">Rhizobium jaguaris</name>
    <dbReference type="NCBI Taxonomy" id="1312183"/>
    <lineage>
        <taxon>Bacteria</taxon>
        <taxon>Pseudomonadati</taxon>
        <taxon>Pseudomonadota</taxon>
        <taxon>Alphaproteobacteria</taxon>
        <taxon>Hyphomicrobiales</taxon>
        <taxon>Rhizobiaceae</taxon>
        <taxon>Rhizobium/Agrobacterium group</taxon>
        <taxon>Rhizobium</taxon>
    </lineage>
</organism>
<dbReference type="InterPro" id="IPR009057">
    <property type="entry name" value="Homeodomain-like_sf"/>
</dbReference>
<evidence type="ECO:0000256" key="2">
    <source>
        <dbReference type="ARBA" id="ARBA00023125"/>
    </source>
</evidence>
<reference evidence="7 8" key="1">
    <citation type="submission" date="2018-10" db="EMBL/GenBank/DDBJ databases">
        <title>Rhizobium etli, R. leguminosarum and a new Rhizobium genospecies from Phaseolus dumosus.</title>
        <authorList>
            <person name="Ramirez-Puebla S.T."/>
            <person name="Rogel-Hernandez M.A."/>
            <person name="Guerrero G."/>
            <person name="Ormeno-Orrillo E."/>
            <person name="Martinez-Romero J.C."/>
            <person name="Negrete-Yankelevich S."/>
            <person name="Martinez-Romero E."/>
        </authorList>
    </citation>
    <scope>NUCLEOTIDE SEQUENCE [LARGE SCALE GENOMIC DNA]</scope>
    <source>
        <strain evidence="7 8">CCGE525</strain>
        <plasmid evidence="8">prccge525a</plasmid>
    </source>
</reference>
<dbReference type="Gene3D" id="1.10.357.10">
    <property type="entry name" value="Tetracycline Repressor, domain 2"/>
    <property type="match status" value="1"/>
</dbReference>
<name>A0A387FZT3_9HYPH</name>
<feature type="compositionally biased region" description="Polar residues" evidence="5">
    <location>
        <begin position="1"/>
        <end position="11"/>
    </location>
</feature>
<evidence type="ECO:0000256" key="5">
    <source>
        <dbReference type="SAM" id="MobiDB-lite"/>
    </source>
</evidence>
<gene>
    <name evidence="7" type="ORF">CCGE525_37715</name>
</gene>
<keyword evidence="3" id="KW-0804">Transcription</keyword>
<dbReference type="AlphaFoldDB" id="A0A387FZT3"/>
<dbReference type="GO" id="GO:0000976">
    <property type="term" value="F:transcription cis-regulatory region binding"/>
    <property type="evidence" value="ECO:0007669"/>
    <property type="project" value="TreeGrafter"/>
</dbReference>
<dbReference type="InterPro" id="IPR036271">
    <property type="entry name" value="Tet_transcr_reg_TetR-rel_C_sf"/>
</dbReference>
<keyword evidence="2 4" id="KW-0238">DNA-binding</keyword>
<dbReference type="SUPFAM" id="SSF48498">
    <property type="entry name" value="Tetracyclin repressor-like, C-terminal domain"/>
    <property type="match status" value="1"/>
</dbReference>
<proteinExistence type="predicted"/>
<evidence type="ECO:0000313" key="7">
    <source>
        <dbReference type="EMBL" id="AYG64550.1"/>
    </source>
</evidence>
<dbReference type="PANTHER" id="PTHR30055:SF234">
    <property type="entry name" value="HTH-TYPE TRANSCRIPTIONAL REGULATOR BETI"/>
    <property type="match status" value="1"/>
</dbReference>
<feature type="domain" description="HTH tetR-type" evidence="6">
    <location>
        <begin position="25"/>
        <end position="84"/>
    </location>
</feature>
<dbReference type="Pfam" id="PF00440">
    <property type="entry name" value="TetR_N"/>
    <property type="match status" value="1"/>
</dbReference>
<feature type="region of interest" description="Disordered" evidence="5">
    <location>
        <begin position="1"/>
        <end position="21"/>
    </location>
</feature>
<dbReference type="PRINTS" id="PR00455">
    <property type="entry name" value="HTHTETR"/>
</dbReference>
<dbReference type="PROSITE" id="PS50977">
    <property type="entry name" value="HTH_TETR_2"/>
    <property type="match status" value="1"/>
</dbReference>
<dbReference type="RefSeq" id="WP_120709447.1">
    <property type="nucleotide sequence ID" value="NZ_CP032697.1"/>
</dbReference>
<evidence type="ECO:0000259" key="6">
    <source>
        <dbReference type="PROSITE" id="PS50977"/>
    </source>
</evidence>
<keyword evidence="7" id="KW-0614">Plasmid</keyword>
<evidence type="ECO:0000256" key="3">
    <source>
        <dbReference type="ARBA" id="ARBA00023163"/>
    </source>
</evidence>
<keyword evidence="8" id="KW-1185">Reference proteome</keyword>
<dbReference type="PANTHER" id="PTHR30055">
    <property type="entry name" value="HTH-TYPE TRANSCRIPTIONAL REGULATOR RUTR"/>
    <property type="match status" value="1"/>
</dbReference>
<dbReference type="OrthoDB" id="9795011at2"/>
<evidence type="ECO:0000313" key="8">
    <source>
        <dbReference type="Proteomes" id="UP000282195"/>
    </source>
</evidence>
<dbReference type="InterPro" id="IPR049445">
    <property type="entry name" value="TetR_SbtR-like_C"/>
</dbReference>
<dbReference type="EMBL" id="CP032697">
    <property type="protein sequence ID" value="AYG64550.1"/>
    <property type="molecule type" value="Genomic_DNA"/>
</dbReference>
<evidence type="ECO:0000256" key="1">
    <source>
        <dbReference type="ARBA" id="ARBA00023015"/>
    </source>
</evidence>
<dbReference type="KEGG" id="rjg:CCGE525_37715"/>
<dbReference type="InterPro" id="IPR050109">
    <property type="entry name" value="HTH-type_TetR-like_transc_reg"/>
</dbReference>
<accession>A0A387FZT3</accession>
<geneLocation type="plasmid" evidence="8">
    <name>prccge525a</name>
</geneLocation>
<protein>
    <submittedName>
        <fullName evidence="7">TetR/AcrR family transcriptional regulator</fullName>
    </submittedName>
</protein>
<dbReference type="SUPFAM" id="SSF46689">
    <property type="entry name" value="Homeodomain-like"/>
    <property type="match status" value="1"/>
</dbReference>
<dbReference type="GO" id="GO:0003700">
    <property type="term" value="F:DNA-binding transcription factor activity"/>
    <property type="evidence" value="ECO:0007669"/>
    <property type="project" value="TreeGrafter"/>
</dbReference>
<sequence>MPGDKNISNRVADQVSGRRRRADAQRNIGSLIQTAAQVFAEEGLDVPIRRIADKAGVGVGTLYRHFPARSDLVVAVFRQEVEESVEAAQSLAAEYSPGEALEHWVERYVDFIAAHRGLAAAFNPGDPALEGLPVYFLERLGPWVQKLLDAAAAAGRIRDGVKVAELLHGVGMLCVPPSCGEPTEPRRMVGLFMDGLRFRAGLEGKVG</sequence>
<keyword evidence="1" id="KW-0805">Transcription regulation</keyword>
<dbReference type="InterPro" id="IPR001647">
    <property type="entry name" value="HTH_TetR"/>
</dbReference>
<evidence type="ECO:0000256" key="4">
    <source>
        <dbReference type="PROSITE-ProRule" id="PRU00335"/>
    </source>
</evidence>